<evidence type="ECO:0000259" key="1">
    <source>
        <dbReference type="Pfam" id="PF08887"/>
    </source>
</evidence>
<dbReference type="STRING" id="390807.SAMN04488095_2294"/>
<dbReference type="InterPro" id="IPR014983">
    <property type="entry name" value="GAD-rel"/>
</dbReference>
<accession>A0A1I3NYT4</accession>
<dbReference type="EMBL" id="FORA01000002">
    <property type="protein sequence ID" value="SFJ14474.1"/>
    <property type="molecule type" value="Genomic_DNA"/>
</dbReference>
<dbReference type="Proteomes" id="UP000199110">
    <property type="component" value="Unassembled WGS sequence"/>
</dbReference>
<feature type="domain" description="GAD-related" evidence="1">
    <location>
        <begin position="8"/>
        <end position="108"/>
    </location>
</feature>
<organism evidence="3 4">
    <name type="scientific">Jannaschia pohangensis</name>
    <dbReference type="NCBI Taxonomy" id="390807"/>
    <lineage>
        <taxon>Bacteria</taxon>
        <taxon>Pseudomonadati</taxon>
        <taxon>Pseudomonadota</taxon>
        <taxon>Alphaproteobacteria</taxon>
        <taxon>Rhodobacterales</taxon>
        <taxon>Roseobacteraceae</taxon>
        <taxon>Jannaschia</taxon>
    </lineage>
</organism>
<keyword evidence="4" id="KW-1185">Reference proteome</keyword>
<dbReference type="AlphaFoldDB" id="A0A1I3NYT4"/>
<name>A0A1I3NYT4_9RHOB</name>
<reference evidence="3 4" key="1">
    <citation type="submission" date="2016-10" db="EMBL/GenBank/DDBJ databases">
        <authorList>
            <person name="de Groot N.N."/>
        </authorList>
    </citation>
    <scope>NUCLEOTIDE SEQUENCE [LARGE SCALE GENOMIC DNA]</scope>
    <source>
        <strain evidence="3 4">DSM 19073</strain>
    </source>
</reference>
<evidence type="ECO:0008006" key="5">
    <source>
        <dbReference type="Google" id="ProtNLM"/>
    </source>
</evidence>
<sequence length="231" mass="25325">MSTARDMDYFVETYGQPTVHVSAPSAVIDRLAPHLPKVMPEYWHQLGFSVFQKGFFQIVNPETYASVVAAWIKDTDLEALDRFHAVTMTAFGEVHLWGEKVGRHFTITPLQDGMILNRSNNETDIATGKGEVMAEGTFFRTPLKPDSFAGKLFASALARLGPLGLDQMYGLVPAIPIGGQIDADNLQIVSAPEHLMMLAGLSERPVIGFDDLVTRAYGKAAVETVKKALDD</sequence>
<protein>
    <recommendedName>
        <fullName evidence="5">GAD-related domain-containing protein</fullName>
    </recommendedName>
</protein>
<evidence type="ECO:0000313" key="3">
    <source>
        <dbReference type="EMBL" id="SFJ14474.1"/>
    </source>
</evidence>
<dbReference type="RefSeq" id="WP_092780298.1">
    <property type="nucleotide sequence ID" value="NZ_FORA01000002.1"/>
</dbReference>
<evidence type="ECO:0000313" key="4">
    <source>
        <dbReference type="Proteomes" id="UP000199110"/>
    </source>
</evidence>
<proteinExistence type="predicted"/>
<dbReference type="Pfam" id="PF08906">
    <property type="entry name" value="T6SS_Tdi1_C"/>
    <property type="match status" value="1"/>
</dbReference>
<evidence type="ECO:0000259" key="2">
    <source>
        <dbReference type="Pfam" id="PF08906"/>
    </source>
</evidence>
<feature type="domain" description="T6SS immunity protein Tdi1 C-terminal" evidence="2">
    <location>
        <begin position="146"/>
        <end position="201"/>
    </location>
</feature>
<dbReference type="InterPro" id="IPR015002">
    <property type="entry name" value="T6SS_Tdi1_C"/>
</dbReference>
<dbReference type="OrthoDB" id="7777269at2"/>
<dbReference type="Pfam" id="PF08887">
    <property type="entry name" value="GAD-like"/>
    <property type="match status" value="1"/>
</dbReference>
<gene>
    <name evidence="3" type="ORF">SAMN04488095_2294</name>
</gene>